<dbReference type="InterPro" id="IPR055348">
    <property type="entry name" value="DctQ"/>
</dbReference>
<evidence type="ECO:0000256" key="1">
    <source>
        <dbReference type="ARBA" id="ARBA00004429"/>
    </source>
</evidence>
<keyword evidence="2 9" id="KW-0813">Transport</keyword>
<feature type="domain" description="Tripartite ATP-independent periplasmic transporters DctQ component" evidence="10">
    <location>
        <begin position="23"/>
        <end position="150"/>
    </location>
</feature>
<evidence type="ECO:0000313" key="12">
    <source>
        <dbReference type="Proteomes" id="UP000068382"/>
    </source>
</evidence>
<keyword evidence="3" id="KW-1003">Cell membrane</keyword>
<evidence type="ECO:0000313" key="11">
    <source>
        <dbReference type="EMBL" id="KUP90767.1"/>
    </source>
</evidence>
<name>A0A132BSJ1_9RHOB</name>
<dbReference type="PANTHER" id="PTHR35011:SF10">
    <property type="entry name" value="TRAP TRANSPORTER SMALL PERMEASE PROTEIN"/>
    <property type="match status" value="1"/>
</dbReference>
<evidence type="ECO:0000256" key="8">
    <source>
        <dbReference type="ARBA" id="ARBA00038436"/>
    </source>
</evidence>
<dbReference type="Pfam" id="PF04290">
    <property type="entry name" value="DctQ"/>
    <property type="match status" value="1"/>
</dbReference>
<dbReference type="EMBL" id="LPUY01000135">
    <property type="protein sequence ID" value="KUP90767.1"/>
    <property type="molecule type" value="Genomic_DNA"/>
</dbReference>
<dbReference type="GO" id="GO:0022857">
    <property type="term" value="F:transmembrane transporter activity"/>
    <property type="evidence" value="ECO:0007669"/>
    <property type="project" value="UniProtKB-UniRule"/>
</dbReference>
<keyword evidence="7 9" id="KW-0472">Membrane</keyword>
<organism evidence="11 12">
    <name type="scientific">Tritonibacter horizontis</name>
    <dbReference type="NCBI Taxonomy" id="1768241"/>
    <lineage>
        <taxon>Bacteria</taxon>
        <taxon>Pseudomonadati</taxon>
        <taxon>Pseudomonadota</taxon>
        <taxon>Alphaproteobacteria</taxon>
        <taxon>Rhodobacterales</taxon>
        <taxon>Paracoccaceae</taxon>
        <taxon>Tritonibacter</taxon>
    </lineage>
</organism>
<comment type="subcellular location">
    <subcellularLocation>
        <location evidence="1 9">Cell inner membrane</location>
        <topology evidence="1 9">Multi-pass membrane protein</topology>
    </subcellularLocation>
</comment>
<accession>A0A132BSJ1</accession>
<reference evidence="11 12" key="1">
    <citation type="submission" date="2015-12" db="EMBL/GenBank/DDBJ databases">
        <title>Genome sequence of the marine Rhodobacteraceae strain O3.65, Candidatus Tritonibacter horizontis.</title>
        <authorList>
            <person name="Poehlein A."/>
            <person name="Giebel H.A."/>
            <person name="Voget S."/>
            <person name="Brinkhoff T."/>
        </authorList>
    </citation>
    <scope>NUCLEOTIDE SEQUENCE [LARGE SCALE GENOMIC DNA]</scope>
    <source>
        <strain evidence="11 12">O3.65</strain>
    </source>
</reference>
<keyword evidence="5 9" id="KW-0812">Transmembrane</keyword>
<dbReference type="InterPro" id="IPR007387">
    <property type="entry name" value="TRAP_DctQ"/>
</dbReference>
<comment type="function">
    <text evidence="9">Part of the tripartite ATP-independent periplasmic (TRAP) transport system.</text>
</comment>
<evidence type="ECO:0000256" key="5">
    <source>
        <dbReference type="ARBA" id="ARBA00022692"/>
    </source>
</evidence>
<proteinExistence type="inferred from homology"/>
<comment type="caution">
    <text evidence="11">The sequence shown here is derived from an EMBL/GenBank/DDBJ whole genome shotgun (WGS) entry which is preliminary data.</text>
</comment>
<evidence type="ECO:0000256" key="9">
    <source>
        <dbReference type="RuleBase" id="RU369079"/>
    </source>
</evidence>
<comment type="caution">
    <text evidence="9">Lacks conserved residue(s) required for the propagation of feature annotation.</text>
</comment>
<evidence type="ECO:0000256" key="4">
    <source>
        <dbReference type="ARBA" id="ARBA00022519"/>
    </source>
</evidence>
<protein>
    <recommendedName>
        <fullName evidence="9">TRAP transporter small permease protein</fullName>
    </recommendedName>
</protein>
<keyword evidence="12" id="KW-1185">Reference proteome</keyword>
<dbReference type="AlphaFoldDB" id="A0A132BSJ1"/>
<sequence length="168" mass="18555">MERIIGRGMTALATLLGLALLAMVALSVWNVVARYIFNAALLWADEVAIFAMIVVTWIGAIVVSWRRTEISMNMIVAMLPTGWQRPIGALQQAITAAICGWVAWLSWAYVARVFRFGMTSDAARLPLWIFHSTITLSLICMALIALWRLCAVLVNAPVSDITAEEHPI</sequence>
<feature type="transmembrane region" description="Helical" evidence="9">
    <location>
        <begin position="127"/>
        <end position="147"/>
    </location>
</feature>
<evidence type="ECO:0000256" key="7">
    <source>
        <dbReference type="ARBA" id="ARBA00023136"/>
    </source>
</evidence>
<dbReference type="GO" id="GO:0005886">
    <property type="term" value="C:plasma membrane"/>
    <property type="evidence" value="ECO:0007669"/>
    <property type="project" value="UniProtKB-SubCell"/>
</dbReference>
<dbReference type="RefSeq" id="WP_068248646.1">
    <property type="nucleotide sequence ID" value="NZ_LPUY01000135.1"/>
</dbReference>
<evidence type="ECO:0000259" key="10">
    <source>
        <dbReference type="Pfam" id="PF04290"/>
    </source>
</evidence>
<comment type="similarity">
    <text evidence="8 9">Belongs to the TRAP transporter small permease family.</text>
</comment>
<evidence type="ECO:0000256" key="2">
    <source>
        <dbReference type="ARBA" id="ARBA00022448"/>
    </source>
</evidence>
<evidence type="ECO:0000256" key="3">
    <source>
        <dbReference type="ARBA" id="ARBA00022475"/>
    </source>
</evidence>
<dbReference type="PANTHER" id="PTHR35011">
    <property type="entry name" value="2,3-DIKETO-L-GULONATE TRAP TRANSPORTER SMALL PERMEASE PROTEIN YIAM"/>
    <property type="match status" value="1"/>
</dbReference>
<keyword evidence="4 9" id="KW-0997">Cell inner membrane</keyword>
<feature type="transmembrane region" description="Helical" evidence="9">
    <location>
        <begin position="87"/>
        <end position="107"/>
    </location>
</feature>
<keyword evidence="6 9" id="KW-1133">Transmembrane helix</keyword>
<comment type="subunit">
    <text evidence="9">The complex comprises the extracytoplasmic solute receptor protein and the two transmembrane proteins.</text>
</comment>
<gene>
    <name evidence="11" type="primary">yiaM_5</name>
    <name evidence="11" type="ORF">TRIHO_43120</name>
</gene>
<feature type="transmembrane region" description="Helical" evidence="9">
    <location>
        <begin position="49"/>
        <end position="66"/>
    </location>
</feature>
<dbReference type="GO" id="GO:0015740">
    <property type="term" value="P:C4-dicarboxylate transport"/>
    <property type="evidence" value="ECO:0007669"/>
    <property type="project" value="TreeGrafter"/>
</dbReference>
<evidence type="ECO:0000256" key="6">
    <source>
        <dbReference type="ARBA" id="ARBA00022989"/>
    </source>
</evidence>
<dbReference type="Proteomes" id="UP000068382">
    <property type="component" value="Unassembled WGS sequence"/>
</dbReference>